<keyword evidence="9 11" id="KW-0233">DNA recombination</keyword>
<dbReference type="Proteomes" id="UP000000739">
    <property type="component" value="Chromosome"/>
</dbReference>
<dbReference type="SUPFAM" id="SSF56349">
    <property type="entry name" value="DNA breaking-rejoining enzymes"/>
    <property type="match status" value="1"/>
</dbReference>
<dbReference type="PANTHER" id="PTHR30349">
    <property type="entry name" value="PHAGE INTEGRASE-RELATED"/>
    <property type="match status" value="1"/>
</dbReference>
<evidence type="ECO:0000256" key="2">
    <source>
        <dbReference type="ARBA" id="ARBA00010450"/>
    </source>
</evidence>
<evidence type="ECO:0000256" key="7">
    <source>
        <dbReference type="ARBA" id="ARBA00022908"/>
    </source>
</evidence>
<feature type="domain" description="Core-binding (CB)" evidence="13">
    <location>
        <begin position="2"/>
        <end position="88"/>
    </location>
</feature>
<dbReference type="InterPro" id="IPR011932">
    <property type="entry name" value="Recomb_XerD"/>
</dbReference>
<dbReference type="Pfam" id="PF00589">
    <property type="entry name" value="Phage_integrase"/>
    <property type="match status" value="1"/>
</dbReference>
<evidence type="ECO:0000256" key="1">
    <source>
        <dbReference type="ARBA" id="ARBA00004496"/>
    </source>
</evidence>
<evidence type="ECO:0000256" key="9">
    <source>
        <dbReference type="ARBA" id="ARBA00023172"/>
    </source>
</evidence>
<dbReference type="InterPro" id="IPR044068">
    <property type="entry name" value="CB"/>
</dbReference>
<feature type="active site" evidence="11">
    <location>
        <position position="149"/>
    </location>
</feature>
<feature type="domain" description="Tyr recombinase" evidence="12">
    <location>
        <begin position="109"/>
        <end position="292"/>
    </location>
</feature>
<evidence type="ECO:0000256" key="3">
    <source>
        <dbReference type="ARBA" id="ARBA00015810"/>
    </source>
</evidence>
<dbReference type="HOGENOM" id="CLU_027562_9_6_7"/>
<comment type="similarity">
    <text evidence="2 11">Belongs to the 'phage' integrase family. XerD subfamily.</text>
</comment>
<keyword evidence="7 11" id="KW-0229">DNA integration</keyword>
<evidence type="ECO:0000256" key="10">
    <source>
        <dbReference type="ARBA" id="ARBA00023306"/>
    </source>
</evidence>
<dbReference type="KEGG" id="dal:Dalk_0825"/>
<dbReference type="InterPro" id="IPR023009">
    <property type="entry name" value="Tyrosine_recombinase_XerC/XerD"/>
</dbReference>
<feature type="active site" evidence="11">
    <location>
        <position position="247"/>
    </location>
</feature>
<dbReference type="AlphaFoldDB" id="B8FHW3"/>
<dbReference type="NCBIfam" id="TIGR02225">
    <property type="entry name" value="recomb_XerD"/>
    <property type="match status" value="1"/>
</dbReference>
<dbReference type="GO" id="GO:0005737">
    <property type="term" value="C:cytoplasm"/>
    <property type="evidence" value="ECO:0007669"/>
    <property type="project" value="UniProtKB-SubCell"/>
</dbReference>
<keyword evidence="15" id="KW-1185">Reference proteome</keyword>
<dbReference type="GO" id="GO:0009037">
    <property type="term" value="F:tyrosine-based site-specific recombinase activity"/>
    <property type="evidence" value="ECO:0007669"/>
    <property type="project" value="UniProtKB-UniRule"/>
</dbReference>
<dbReference type="EMBL" id="CP001322">
    <property type="protein sequence ID" value="ACL02530.1"/>
    <property type="molecule type" value="Genomic_DNA"/>
</dbReference>
<dbReference type="HAMAP" id="MF_01807">
    <property type="entry name" value="Recomb_XerD"/>
    <property type="match status" value="1"/>
</dbReference>
<keyword evidence="10 11" id="KW-0131">Cell cycle</keyword>
<dbReference type="PROSITE" id="PS51898">
    <property type="entry name" value="TYR_RECOMBINASE"/>
    <property type="match status" value="1"/>
</dbReference>
<evidence type="ECO:0000256" key="11">
    <source>
        <dbReference type="HAMAP-Rule" id="MF_01807"/>
    </source>
</evidence>
<evidence type="ECO:0000256" key="6">
    <source>
        <dbReference type="ARBA" id="ARBA00022829"/>
    </source>
</evidence>
<keyword evidence="5 11" id="KW-0132">Cell division</keyword>
<dbReference type="PROSITE" id="PS51900">
    <property type="entry name" value="CB"/>
    <property type="match status" value="1"/>
</dbReference>
<evidence type="ECO:0000259" key="12">
    <source>
        <dbReference type="PROSITE" id="PS51898"/>
    </source>
</evidence>
<accession>B8FHW3</accession>
<feature type="active site" evidence="11">
    <location>
        <position position="270"/>
    </location>
</feature>
<evidence type="ECO:0000313" key="15">
    <source>
        <dbReference type="Proteomes" id="UP000000739"/>
    </source>
</evidence>
<dbReference type="InterPro" id="IPR010998">
    <property type="entry name" value="Integrase_recombinase_N"/>
</dbReference>
<dbReference type="CDD" id="cd00798">
    <property type="entry name" value="INT_XerDC_C"/>
    <property type="match status" value="1"/>
</dbReference>
<dbReference type="GO" id="GO:0006313">
    <property type="term" value="P:DNA transposition"/>
    <property type="evidence" value="ECO:0007669"/>
    <property type="project" value="UniProtKB-UniRule"/>
</dbReference>
<gene>
    <name evidence="11" type="primary">xerD</name>
    <name evidence="14" type="ordered locus">Dalk_0825</name>
</gene>
<dbReference type="HAMAP" id="MF_01808">
    <property type="entry name" value="Recomb_XerC_XerD"/>
    <property type="match status" value="1"/>
</dbReference>
<dbReference type="Gene3D" id="1.10.150.130">
    <property type="match status" value="1"/>
</dbReference>
<evidence type="ECO:0000259" key="13">
    <source>
        <dbReference type="PROSITE" id="PS51900"/>
    </source>
</evidence>
<comment type="subcellular location">
    <subcellularLocation>
        <location evidence="1 11">Cytoplasm</location>
    </subcellularLocation>
</comment>
<dbReference type="GO" id="GO:0003677">
    <property type="term" value="F:DNA binding"/>
    <property type="evidence" value="ECO:0007669"/>
    <property type="project" value="UniProtKB-UniRule"/>
</dbReference>
<dbReference type="Gene3D" id="1.10.443.10">
    <property type="entry name" value="Intergrase catalytic core"/>
    <property type="match status" value="1"/>
</dbReference>
<dbReference type="Pfam" id="PF02899">
    <property type="entry name" value="Phage_int_SAM_1"/>
    <property type="match status" value="1"/>
</dbReference>
<dbReference type="NCBIfam" id="NF001399">
    <property type="entry name" value="PRK00283.1"/>
    <property type="match status" value="1"/>
</dbReference>
<proteinExistence type="inferred from homology"/>
<evidence type="ECO:0000256" key="5">
    <source>
        <dbReference type="ARBA" id="ARBA00022618"/>
    </source>
</evidence>
<comment type="function">
    <text evidence="11">Site-specific tyrosine recombinase, which acts by catalyzing the cutting and rejoining of the recombining DNA molecules. The XerC-XerD complex is essential to convert dimers of the bacterial chromosome into monomers to permit their segregation at cell division. It also contributes to the segregational stability of plasmids.</text>
</comment>
<feature type="active site" description="O-(3'-phospho-DNA)-tyrosine intermediate" evidence="11">
    <location>
        <position position="279"/>
    </location>
</feature>
<feature type="active site" evidence="11">
    <location>
        <position position="173"/>
    </location>
</feature>
<comment type="subunit">
    <text evidence="11">Forms a cyclic heterotetrameric complex composed of two molecules of XerC and two molecules of XerD.</text>
</comment>
<dbReference type="GO" id="GO:0007059">
    <property type="term" value="P:chromosome segregation"/>
    <property type="evidence" value="ECO:0007669"/>
    <property type="project" value="UniProtKB-UniRule"/>
</dbReference>
<dbReference type="InterPro" id="IPR002104">
    <property type="entry name" value="Integrase_catalytic"/>
</dbReference>
<feature type="active site" evidence="11">
    <location>
        <position position="244"/>
    </location>
</feature>
<evidence type="ECO:0000256" key="8">
    <source>
        <dbReference type="ARBA" id="ARBA00023125"/>
    </source>
</evidence>
<dbReference type="RefSeq" id="WP_012609969.1">
    <property type="nucleotide sequence ID" value="NC_011768.1"/>
</dbReference>
<dbReference type="InterPro" id="IPR050090">
    <property type="entry name" value="Tyrosine_recombinase_XerCD"/>
</dbReference>
<organism evidence="14 15">
    <name type="scientific">Desulfatibacillum aliphaticivorans</name>
    <dbReference type="NCBI Taxonomy" id="218208"/>
    <lineage>
        <taxon>Bacteria</taxon>
        <taxon>Pseudomonadati</taxon>
        <taxon>Thermodesulfobacteriota</taxon>
        <taxon>Desulfobacteria</taxon>
        <taxon>Desulfobacterales</taxon>
        <taxon>Desulfatibacillaceae</taxon>
        <taxon>Desulfatibacillum</taxon>
    </lineage>
</organism>
<evidence type="ECO:0000256" key="4">
    <source>
        <dbReference type="ARBA" id="ARBA00022490"/>
    </source>
</evidence>
<dbReference type="NCBIfam" id="NF040815">
    <property type="entry name" value="recomb_XerA_Arch"/>
    <property type="match status" value="1"/>
</dbReference>
<sequence>MTESNILIDQYMNYLLVEKGLSQNTLEAYGKDLGVFTDFLQKRKIDDLTKADTPDIVQHLIDLRAQGLGARTRARHLVAIRGLFSFLEQEKIIKHNPAKLVDLPKTGLHLPDVISVVEIEQLLEAPNEMDILGARDRAMMELAYASGLRVSELINVRVQDIHLDAGFVRVMGKGSKERIVPMGRQAREKIKTYMDHDRPILLKGKPGEYLFVVRGGRPMTRQAFWKLLKKYALKAGIAKNITPHTLRHSFASHLLEGGADLRVVQEMLGHVDISTTQIYTHVARERLIEIHERYHPRH</sequence>
<dbReference type="InterPro" id="IPR013762">
    <property type="entry name" value="Integrase-like_cat_sf"/>
</dbReference>
<keyword evidence="4 11" id="KW-0963">Cytoplasm</keyword>
<name>B8FHW3_DESAL</name>
<dbReference type="InterPro" id="IPR011010">
    <property type="entry name" value="DNA_brk_join_enz"/>
</dbReference>
<keyword evidence="6 11" id="KW-0159">Chromosome partition</keyword>
<dbReference type="eggNOG" id="COG4974">
    <property type="taxonomic scope" value="Bacteria"/>
</dbReference>
<evidence type="ECO:0000313" key="14">
    <source>
        <dbReference type="EMBL" id="ACL02530.1"/>
    </source>
</evidence>
<keyword evidence="8 11" id="KW-0238">DNA-binding</keyword>
<dbReference type="GO" id="GO:0051301">
    <property type="term" value="P:cell division"/>
    <property type="evidence" value="ECO:0007669"/>
    <property type="project" value="UniProtKB-KW"/>
</dbReference>
<reference evidence="14 15" key="1">
    <citation type="journal article" date="2012" name="Environ. Microbiol.">
        <title>The genome sequence of Desulfatibacillum alkenivorans AK-01: a blueprint for anaerobic alkane oxidation.</title>
        <authorList>
            <person name="Callaghan A.V."/>
            <person name="Morris B.E."/>
            <person name="Pereira I.A."/>
            <person name="McInerney M.J."/>
            <person name="Austin R.N."/>
            <person name="Groves J.T."/>
            <person name="Kukor J.J."/>
            <person name="Suflita J.M."/>
            <person name="Young L.Y."/>
            <person name="Zylstra G.J."/>
            <person name="Wawrik B."/>
        </authorList>
    </citation>
    <scope>NUCLEOTIDE SEQUENCE [LARGE SCALE GENOMIC DNA]</scope>
    <source>
        <strain evidence="14 15">AK-01</strain>
    </source>
</reference>
<dbReference type="PANTHER" id="PTHR30349:SF81">
    <property type="entry name" value="TYROSINE RECOMBINASE XERC"/>
    <property type="match status" value="1"/>
</dbReference>
<dbReference type="InterPro" id="IPR004107">
    <property type="entry name" value="Integrase_SAM-like_N"/>
</dbReference>
<protein>
    <recommendedName>
        <fullName evidence="3 11">Tyrosine recombinase XerD</fullName>
    </recommendedName>
</protein>